<protein>
    <recommendedName>
        <fullName evidence="1">Type IX secretion system protein PorV domain-containing protein</fullName>
    </recommendedName>
</protein>
<feature type="non-terminal residue" evidence="2">
    <location>
        <position position="341"/>
    </location>
</feature>
<dbReference type="EMBL" id="UINC01096143">
    <property type="protein sequence ID" value="SVC52785.1"/>
    <property type="molecule type" value="Genomic_DNA"/>
</dbReference>
<organism evidence="2">
    <name type="scientific">marine metagenome</name>
    <dbReference type="NCBI Taxonomy" id="408172"/>
    <lineage>
        <taxon>unclassified sequences</taxon>
        <taxon>metagenomes</taxon>
        <taxon>ecological metagenomes</taxon>
    </lineage>
</organism>
<dbReference type="Gene3D" id="2.40.160.60">
    <property type="entry name" value="Outer membrane protein transport protein (OMPP1/FadL/TodX)"/>
    <property type="match status" value="1"/>
</dbReference>
<accession>A0A382MXD7</accession>
<gene>
    <name evidence="2" type="ORF">METZ01_LOCUS305639</name>
</gene>
<dbReference type="InterPro" id="IPR045741">
    <property type="entry name" value="PorV"/>
</dbReference>
<dbReference type="SUPFAM" id="SSF56935">
    <property type="entry name" value="Porins"/>
    <property type="match status" value="1"/>
</dbReference>
<dbReference type="Pfam" id="PF19572">
    <property type="entry name" value="PorV"/>
    <property type="match status" value="1"/>
</dbReference>
<dbReference type="NCBIfam" id="NF033709">
    <property type="entry name" value="PorV_fam"/>
    <property type="match status" value="1"/>
</dbReference>
<dbReference type="AlphaFoldDB" id="A0A382MXD7"/>
<reference evidence="2" key="1">
    <citation type="submission" date="2018-05" db="EMBL/GenBank/DDBJ databases">
        <authorList>
            <person name="Lanie J.A."/>
            <person name="Ng W.-L."/>
            <person name="Kazmierczak K.M."/>
            <person name="Andrzejewski T.M."/>
            <person name="Davidsen T.M."/>
            <person name="Wayne K.J."/>
            <person name="Tettelin H."/>
            <person name="Glass J.I."/>
            <person name="Rusch D."/>
            <person name="Podicherti R."/>
            <person name="Tsui H.-C.T."/>
            <person name="Winkler M.E."/>
        </authorList>
    </citation>
    <scope>NUCLEOTIDE SEQUENCE</scope>
</reference>
<proteinExistence type="predicted"/>
<feature type="domain" description="Type IX secretion system protein PorV" evidence="1">
    <location>
        <begin position="17"/>
        <end position="206"/>
    </location>
</feature>
<name>A0A382MXD7_9ZZZZ</name>
<sequence length="341" mass="37307">MNKVFLLFVLFAVVCQAQYRYGTTAANFLEIGTSSNAVGMGEAFVSLADDAISAYWNPAGLANVNGFEFGISSQDWVIGIRHSTFAAAVNMGNLGVISAWFTDFDYGSIEVTNIGNQNGTGEYYSANELAASLAYGKHLVDWFSFGSSLKIVGSNIWHSSARATALDLGVIVKTNFFSKTKKRNDGMRIGMSISNYGSKIRYDGIDLINPIDILENENGNYENVIGQYRTESWELPLIFRLGSSIKPVVNDFHTLIISVDVLHPNNNSESINMGSEYSMQFPGGNIFFLRGGIKGLGIAQANETKEFSSIELPFSTITFGLGYEKSIVKNKSIGVDYSYQS</sequence>
<evidence type="ECO:0000313" key="2">
    <source>
        <dbReference type="EMBL" id="SVC52785.1"/>
    </source>
</evidence>
<evidence type="ECO:0000259" key="1">
    <source>
        <dbReference type="Pfam" id="PF19572"/>
    </source>
</evidence>